<dbReference type="NCBIfam" id="TIGR02406">
    <property type="entry name" value="ectoine_EctA"/>
    <property type="match status" value="1"/>
</dbReference>
<protein>
    <recommendedName>
        <fullName evidence="4 8">L-2,4-diaminobutyric acid acetyltransferase</fullName>
        <shortName evidence="8">DABA acetyltransferase</shortName>
        <ecNumber evidence="3 8">2.3.1.178</ecNumber>
    </recommendedName>
</protein>
<evidence type="ECO:0000256" key="2">
    <source>
        <dbReference type="ARBA" id="ARBA00010712"/>
    </source>
</evidence>
<dbReference type="InterPro" id="IPR012772">
    <property type="entry name" value="Ectoine_EctA"/>
</dbReference>
<feature type="domain" description="N-acetyltransferase" evidence="9">
    <location>
        <begin position="16"/>
        <end position="169"/>
    </location>
</feature>
<evidence type="ECO:0000256" key="5">
    <source>
        <dbReference type="ARBA" id="ARBA00022679"/>
    </source>
</evidence>
<evidence type="ECO:0000313" key="10">
    <source>
        <dbReference type="EMBL" id="PKR59463.1"/>
    </source>
</evidence>
<evidence type="ECO:0000256" key="6">
    <source>
        <dbReference type="ARBA" id="ARBA00023315"/>
    </source>
</evidence>
<dbReference type="EMBL" id="NXGX01000002">
    <property type="protein sequence ID" value="PKR59463.1"/>
    <property type="molecule type" value="Genomic_DNA"/>
</dbReference>
<dbReference type="Pfam" id="PF00583">
    <property type="entry name" value="Acetyltransf_1"/>
    <property type="match status" value="1"/>
</dbReference>
<evidence type="ECO:0000256" key="1">
    <source>
        <dbReference type="ARBA" id="ARBA00004978"/>
    </source>
</evidence>
<dbReference type="SUPFAM" id="SSF55729">
    <property type="entry name" value="Acyl-CoA N-acyltransferases (Nat)"/>
    <property type="match status" value="1"/>
</dbReference>
<keyword evidence="11" id="KW-1185">Reference proteome</keyword>
<dbReference type="InterPro" id="IPR000182">
    <property type="entry name" value="GNAT_dom"/>
</dbReference>
<dbReference type="EC" id="2.3.1.178" evidence="3 8"/>
<dbReference type="UniPathway" id="UPA00067">
    <property type="reaction ID" value="UER00122"/>
</dbReference>
<comment type="similarity">
    <text evidence="2 8">Belongs to the acetyltransferase family. EctA subfamily.</text>
</comment>
<keyword evidence="5 8" id="KW-0808">Transferase</keyword>
<dbReference type="Proteomes" id="UP000233332">
    <property type="component" value="Unassembled WGS sequence"/>
</dbReference>
<dbReference type="RefSeq" id="WP_022732243.1">
    <property type="nucleotide sequence ID" value="NZ_NXGX01000002.1"/>
</dbReference>
<name>A0A2N3L9B4_9PROT</name>
<evidence type="ECO:0000256" key="8">
    <source>
        <dbReference type="RuleBase" id="RU365045"/>
    </source>
</evidence>
<comment type="pathway">
    <text evidence="1 8">Amine and polyamine biosynthesis; ectoine biosynthesis; L-ectoine from L-aspartate 4-semialdehyde: step 2/3.</text>
</comment>
<evidence type="ECO:0000313" key="11">
    <source>
        <dbReference type="Proteomes" id="UP000233332"/>
    </source>
</evidence>
<evidence type="ECO:0000256" key="7">
    <source>
        <dbReference type="ARBA" id="ARBA00048924"/>
    </source>
</evidence>
<comment type="caution">
    <text evidence="10">The sequence shown here is derived from an EMBL/GenBank/DDBJ whole genome shotgun (WGS) entry which is preliminary data.</text>
</comment>
<sequence>MKIANNQGNTGRKANLIIRKPKATDGATVNALIADCKPLDENSMYCNLLQCSHFGDTCAIAELDGEAVGFVSGYIVPSTPEQLFIWQVAVSPKARGLRLAKRLILDILDRPACYNVSQLNTTITSTNAPSQGVFRSVARELGADVKRKVQFERETHFDGAAASEILWQIGPFEREDVERVAA</sequence>
<dbReference type="GO" id="GO:0019491">
    <property type="term" value="P:ectoine biosynthetic process"/>
    <property type="evidence" value="ECO:0007669"/>
    <property type="project" value="UniProtKB-UniPathway"/>
</dbReference>
<keyword evidence="6 8" id="KW-0012">Acyltransferase</keyword>
<evidence type="ECO:0000259" key="9">
    <source>
        <dbReference type="PROSITE" id="PS51186"/>
    </source>
</evidence>
<dbReference type="CDD" id="cd04301">
    <property type="entry name" value="NAT_SF"/>
    <property type="match status" value="1"/>
</dbReference>
<dbReference type="GeneID" id="98669146"/>
<evidence type="ECO:0000256" key="3">
    <source>
        <dbReference type="ARBA" id="ARBA00012355"/>
    </source>
</evidence>
<dbReference type="GO" id="GO:0033816">
    <property type="term" value="F:diaminobutyrate acetyltransferase activity"/>
    <property type="evidence" value="ECO:0007669"/>
    <property type="project" value="UniProtKB-EC"/>
</dbReference>
<comment type="catalytic activity">
    <reaction evidence="7 8">
        <text>L-2,4-diaminobutanoate + acetyl-CoA = (2S)-4-acetamido-2-aminobutanoate + CoA + H(+)</text>
        <dbReference type="Rhea" id="RHEA:16901"/>
        <dbReference type="ChEBI" id="CHEBI:15378"/>
        <dbReference type="ChEBI" id="CHEBI:57287"/>
        <dbReference type="ChEBI" id="CHEBI:57288"/>
        <dbReference type="ChEBI" id="CHEBI:58761"/>
        <dbReference type="ChEBI" id="CHEBI:58929"/>
        <dbReference type="EC" id="2.3.1.178"/>
    </reaction>
</comment>
<organism evidence="10 11">
    <name type="scientific">Thalassospira lohafexi</name>
    <dbReference type="NCBI Taxonomy" id="744227"/>
    <lineage>
        <taxon>Bacteria</taxon>
        <taxon>Pseudomonadati</taxon>
        <taxon>Pseudomonadota</taxon>
        <taxon>Alphaproteobacteria</taxon>
        <taxon>Rhodospirillales</taxon>
        <taxon>Thalassospiraceae</taxon>
        <taxon>Thalassospira</taxon>
    </lineage>
</organism>
<evidence type="ECO:0000256" key="4">
    <source>
        <dbReference type="ARBA" id="ARBA00017935"/>
    </source>
</evidence>
<reference evidence="10 11" key="1">
    <citation type="submission" date="2017-09" db="EMBL/GenBank/DDBJ databases">
        <title>Biodiversity and function of Thalassospira species in the particle-attached aromatic-hydrocarbon-degrading consortia from the surface seawater of the China South Sea.</title>
        <authorList>
            <person name="Dong C."/>
            <person name="Lai Q."/>
            <person name="Shao Z."/>
        </authorList>
    </citation>
    <scope>NUCLEOTIDE SEQUENCE [LARGE SCALE GENOMIC DNA]</scope>
    <source>
        <strain evidence="10 11">139Z-12</strain>
    </source>
</reference>
<proteinExistence type="inferred from homology"/>
<dbReference type="AlphaFoldDB" id="A0A2N3L9B4"/>
<gene>
    <name evidence="8 10" type="primary">ectA</name>
    <name evidence="10" type="ORF">COO92_05360</name>
</gene>
<accession>A0A2N3L9B4</accession>
<dbReference type="PROSITE" id="PS51186">
    <property type="entry name" value="GNAT"/>
    <property type="match status" value="1"/>
</dbReference>
<comment type="function">
    <text evidence="8">Catalyzes the acetylation of L-2,4-diaminobutyrate (DABA) to gamma-N-acetyl-alpha,gamma-diaminobutyric acid (ADABA) with acetyl coenzyme A.</text>
</comment>
<dbReference type="Gene3D" id="3.40.630.30">
    <property type="match status" value="1"/>
</dbReference>
<dbReference type="InterPro" id="IPR016181">
    <property type="entry name" value="Acyl_CoA_acyltransferase"/>
</dbReference>